<feature type="domain" description="D-isomer specific 2-hydroxyacid dehydrogenase catalytic" evidence="4">
    <location>
        <begin position="7"/>
        <end position="320"/>
    </location>
</feature>
<evidence type="ECO:0000313" key="6">
    <source>
        <dbReference type="EMBL" id="MFC5421237.1"/>
    </source>
</evidence>
<dbReference type="InterPro" id="IPR006139">
    <property type="entry name" value="D-isomer_2_OHA_DH_cat_dom"/>
</dbReference>
<dbReference type="Pfam" id="PF02826">
    <property type="entry name" value="2-Hacid_dh_C"/>
    <property type="match status" value="1"/>
</dbReference>
<dbReference type="Proteomes" id="UP001596053">
    <property type="component" value="Unassembled WGS sequence"/>
</dbReference>
<dbReference type="PROSITE" id="PS00065">
    <property type="entry name" value="D_2_HYDROXYACID_DH_1"/>
    <property type="match status" value="1"/>
</dbReference>
<dbReference type="SUPFAM" id="SSF51735">
    <property type="entry name" value="NAD(P)-binding Rossmann-fold domains"/>
    <property type="match status" value="1"/>
</dbReference>
<dbReference type="CDD" id="cd12157">
    <property type="entry name" value="PTDH"/>
    <property type="match status" value="1"/>
</dbReference>
<proteinExistence type="inferred from homology"/>
<name>A0ABW0IU77_9HYPH</name>
<sequence>MARKTLVTNWAHPEVLDLLATGGAVEANTSREPWSRAEIIRRANDADALLAFMTDHVDAAFLDACPDLKIVACALKGADNFDIEACRARGIAVTIVPDLLTAPTAELAVGLMIALGRNLVAGDRLIRERPFAGWRPVLYGIGLDGAEVGIVGMGAVGQAIAHRLRPFRCRISYCDARPLSPAAEDALGLLRRDRPELLARSDYLVLAVPLTPASMHIIDTAALADMKPGALLINPARGSLVDESAVADALEAGKLGGYAADVFETEDWARPDRPSQIASRLLAHPRTVLTPHIGSAVDSVRRDIALSAARDILRHLGGRQKDRAPGDGGLSAA</sequence>
<dbReference type="InterPro" id="IPR050223">
    <property type="entry name" value="D-isomer_2-hydroxyacid_DH"/>
</dbReference>
<dbReference type="SUPFAM" id="SSF52283">
    <property type="entry name" value="Formate/glycerate dehydrogenase catalytic domain-like"/>
    <property type="match status" value="1"/>
</dbReference>
<gene>
    <name evidence="6" type="ORF">ACFPOB_16895</name>
</gene>
<dbReference type="EMBL" id="JBHSLW010000027">
    <property type="protein sequence ID" value="MFC5421237.1"/>
    <property type="molecule type" value="Genomic_DNA"/>
</dbReference>
<dbReference type="InterPro" id="IPR029752">
    <property type="entry name" value="D-isomer_DH_CS1"/>
</dbReference>
<evidence type="ECO:0000256" key="3">
    <source>
        <dbReference type="RuleBase" id="RU003719"/>
    </source>
</evidence>
<organism evidence="6 7">
    <name type="scientific">Bosea eneae</name>
    <dbReference type="NCBI Taxonomy" id="151454"/>
    <lineage>
        <taxon>Bacteria</taxon>
        <taxon>Pseudomonadati</taxon>
        <taxon>Pseudomonadota</taxon>
        <taxon>Alphaproteobacteria</taxon>
        <taxon>Hyphomicrobiales</taxon>
        <taxon>Boseaceae</taxon>
        <taxon>Bosea</taxon>
    </lineage>
</organism>
<evidence type="ECO:0000259" key="5">
    <source>
        <dbReference type="Pfam" id="PF02826"/>
    </source>
</evidence>
<dbReference type="Pfam" id="PF00389">
    <property type="entry name" value="2-Hacid_dh"/>
    <property type="match status" value="1"/>
</dbReference>
<reference evidence="7" key="1">
    <citation type="journal article" date="2019" name="Int. J. Syst. Evol. Microbiol.">
        <title>The Global Catalogue of Microorganisms (GCM) 10K type strain sequencing project: providing services to taxonomists for standard genome sequencing and annotation.</title>
        <authorList>
            <consortium name="The Broad Institute Genomics Platform"/>
            <consortium name="The Broad Institute Genome Sequencing Center for Infectious Disease"/>
            <person name="Wu L."/>
            <person name="Ma J."/>
        </authorList>
    </citation>
    <scope>NUCLEOTIDE SEQUENCE [LARGE SCALE GENOMIC DNA]</scope>
    <source>
        <strain evidence="7">NCAIM B.01391</strain>
    </source>
</reference>
<dbReference type="RefSeq" id="WP_377799577.1">
    <property type="nucleotide sequence ID" value="NZ_JBHSLW010000027.1"/>
</dbReference>
<dbReference type="PROSITE" id="PS00671">
    <property type="entry name" value="D_2_HYDROXYACID_DH_3"/>
    <property type="match status" value="1"/>
</dbReference>
<keyword evidence="2 3" id="KW-0560">Oxidoreductase</keyword>
<evidence type="ECO:0000256" key="2">
    <source>
        <dbReference type="ARBA" id="ARBA00023002"/>
    </source>
</evidence>
<evidence type="ECO:0000256" key="1">
    <source>
        <dbReference type="ARBA" id="ARBA00005854"/>
    </source>
</evidence>
<comment type="caution">
    <text evidence="6">The sequence shown here is derived from an EMBL/GenBank/DDBJ whole genome shotgun (WGS) entry which is preliminary data.</text>
</comment>
<dbReference type="Gene3D" id="3.40.50.720">
    <property type="entry name" value="NAD(P)-binding Rossmann-like Domain"/>
    <property type="match status" value="2"/>
</dbReference>
<dbReference type="InterPro" id="IPR006140">
    <property type="entry name" value="D-isomer_DH_NAD-bd"/>
</dbReference>
<protein>
    <submittedName>
        <fullName evidence="6">Phosphonate dehydrogenase</fullName>
    </submittedName>
</protein>
<evidence type="ECO:0000259" key="4">
    <source>
        <dbReference type="Pfam" id="PF00389"/>
    </source>
</evidence>
<feature type="domain" description="D-isomer specific 2-hydroxyacid dehydrogenase NAD-binding" evidence="5">
    <location>
        <begin position="109"/>
        <end position="294"/>
    </location>
</feature>
<dbReference type="PANTHER" id="PTHR10996">
    <property type="entry name" value="2-HYDROXYACID DEHYDROGENASE-RELATED"/>
    <property type="match status" value="1"/>
</dbReference>
<keyword evidence="7" id="KW-1185">Reference proteome</keyword>
<accession>A0ABW0IU77</accession>
<dbReference type="InterPro" id="IPR036291">
    <property type="entry name" value="NAD(P)-bd_dom_sf"/>
</dbReference>
<evidence type="ECO:0000313" key="7">
    <source>
        <dbReference type="Proteomes" id="UP001596053"/>
    </source>
</evidence>
<dbReference type="InterPro" id="IPR029753">
    <property type="entry name" value="D-isomer_DH_CS"/>
</dbReference>
<dbReference type="PANTHER" id="PTHR10996:SF257">
    <property type="entry name" value="GLYOXYLATE REDUCTASE 1"/>
    <property type="match status" value="1"/>
</dbReference>
<comment type="similarity">
    <text evidence="1 3">Belongs to the D-isomer specific 2-hydroxyacid dehydrogenase family.</text>
</comment>